<name>A0A0B1P9B7_UNCNE</name>
<gene>
    <name evidence="2" type="ORF">EV44_g1136</name>
</gene>
<organism evidence="2 3">
    <name type="scientific">Uncinula necator</name>
    <name type="common">Grape powdery mildew</name>
    <dbReference type="NCBI Taxonomy" id="52586"/>
    <lineage>
        <taxon>Eukaryota</taxon>
        <taxon>Fungi</taxon>
        <taxon>Dikarya</taxon>
        <taxon>Ascomycota</taxon>
        <taxon>Pezizomycotina</taxon>
        <taxon>Leotiomycetes</taxon>
        <taxon>Erysiphales</taxon>
        <taxon>Erysiphaceae</taxon>
        <taxon>Erysiphe</taxon>
    </lineage>
</organism>
<keyword evidence="3" id="KW-1185">Reference proteome</keyword>
<feature type="region of interest" description="Disordered" evidence="1">
    <location>
        <begin position="196"/>
        <end position="414"/>
    </location>
</feature>
<feature type="compositionally biased region" description="Polar residues" evidence="1">
    <location>
        <begin position="69"/>
        <end position="89"/>
    </location>
</feature>
<feature type="region of interest" description="Disordered" evidence="1">
    <location>
        <begin position="69"/>
        <end position="91"/>
    </location>
</feature>
<evidence type="ECO:0000256" key="1">
    <source>
        <dbReference type="SAM" id="MobiDB-lite"/>
    </source>
</evidence>
<dbReference type="Proteomes" id="UP000030854">
    <property type="component" value="Unassembled WGS sequence"/>
</dbReference>
<feature type="compositionally biased region" description="Basic and acidic residues" evidence="1">
    <location>
        <begin position="364"/>
        <end position="389"/>
    </location>
</feature>
<reference evidence="2 3" key="1">
    <citation type="journal article" date="2014" name="BMC Genomics">
        <title>Adaptive genomic structural variation in the grape powdery mildew pathogen, Erysiphe necator.</title>
        <authorList>
            <person name="Jones L."/>
            <person name="Riaz S."/>
            <person name="Morales-Cruz A."/>
            <person name="Amrine K.C."/>
            <person name="McGuire B."/>
            <person name="Gubler W.D."/>
            <person name="Walker M.A."/>
            <person name="Cantu D."/>
        </authorList>
    </citation>
    <scope>NUCLEOTIDE SEQUENCE [LARGE SCALE GENOMIC DNA]</scope>
    <source>
        <strain evidence="3">c</strain>
    </source>
</reference>
<feature type="compositionally biased region" description="Basic and acidic residues" evidence="1">
    <location>
        <begin position="656"/>
        <end position="671"/>
    </location>
</feature>
<feature type="compositionally biased region" description="Low complexity" evidence="1">
    <location>
        <begin position="157"/>
        <end position="172"/>
    </location>
</feature>
<feature type="compositionally biased region" description="Low complexity" evidence="1">
    <location>
        <begin position="589"/>
        <end position="598"/>
    </location>
</feature>
<feature type="compositionally biased region" description="Basic and acidic residues" evidence="1">
    <location>
        <begin position="400"/>
        <end position="414"/>
    </location>
</feature>
<feature type="compositionally biased region" description="Basic and acidic residues" evidence="1">
    <location>
        <begin position="249"/>
        <end position="263"/>
    </location>
</feature>
<feature type="compositionally biased region" description="Polar residues" evidence="1">
    <location>
        <begin position="332"/>
        <end position="342"/>
    </location>
</feature>
<sequence length="700" mass="77600">MWPQNSFGINGSFPSGFNQDDFLYPSKSFQNTTGPIEQHPSGSIPDNLTDFSTVNGQNFHGFVKNSFQSEPDMMNQSKQNLNSNPTNPIAQIAPRPISSLQASNPRPSAPQISSRAAELKAQLLARRANPSNSPGTNPNAKPNGNEGVDGASQEKPLASNSLNKSSSTTLAAEKQDQPLNLSDLILQYSDSKAKTEAKITKENNQIASTKPNTPSSAPPKEDPNSAIKSTQLGKKNGTLMKKKSGNKLNSKDYERNVDAKLSDPETSEGEIIENADISENIISGNCKEEHARKSISRNEERPLRTSYMDLTTSSHEDPNPSEGFVLLCPDSPASSIQMQSNAGGKPMYTNQRFDEKNYPVGPKSEQRSKPIPERQNQSRHDTRTEEIQKAEVCVQSGRVEPSRQKQPPLRDRESRIATYPTLQDVLLHDVDLKEWLEITGFNNRPYRDKILSRRRAIAALDAQREKLIAEIEAEERGGIPIQSQPFSSSMLPPPIPISKPGDRFGTMPPATTTSTVPYERQNVAPNKRSFSQSQDYWLENGPGKIARTDNMNYSSWAKDELSSDIRRPRSSGHDTAIRHVIDHYDDSSRANANSNRDSPIYVASERKSPPRVSGYENDPYDEDEISETGTRSFEGRRNHRGRAFDSKHRGRGRARGRGELRDSRDSPEPRSEVSSSNLKTANSRPNKASRAASRGSRGNH</sequence>
<accession>A0A0B1P9B7</accession>
<dbReference type="AlphaFoldDB" id="A0A0B1P9B7"/>
<dbReference type="STRING" id="52586.A0A0B1P9B7"/>
<dbReference type="OMA" id="WASHESR"/>
<dbReference type="EMBL" id="JNVN01001134">
    <property type="protein sequence ID" value="KHJ33950.1"/>
    <property type="molecule type" value="Genomic_DNA"/>
</dbReference>
<evidence type="ECO:0000313" key="2">
    <source>
        <dbReference type="EMBL" id="KHJ33950.1"/>
    </source>
</evidence>
<dbReference type="HOGENOM" id="CLU_024448_0_0_1"/>
<protein>
    <submittedName>
        <fullName evidence="2">Uncharacterized protein</fullName>
    </submittedName>
</protein>
<feature type="compositionally biased region" description="Polar residues" evidence="1">
    <location>
        <begin position="202"/>
        <end position="215"/>
    </location>
</feature>
<feature type="compositionally biased region" description="Polar residues" evidence="1">
    <location>
        <begin position="672"/>
        <end position="686"/>
    </location>
</feature>
<feature type="region of interest" description="Disordered" evidence="1">
    <location>
        <begin position="127"/>
        <end position="175"/>
    </location>
</feature>
<feature type="compositionally biased region" description="Basic and acidic residues" evidence="1">
    <location>
        <begin position="286"/>
        <end position="303"/>
    </location>
</feature>
<evidence type="ECO:0000313" key="3">
    <source>
        <dbReference type="Proteomes" id="UP000030854"/>
    </source>
</evidence>
<proteinExistence type="predicted"/>
<feature type="region of interest" description="Disordered" evidence="1">
    <location>
        <begin position="582"/>
        <end position="700"/>
    </location>
</feature>
<comment type="caution">
    <text evidence="2">The sequence shown here is derived from an EMBL/GenBank/DDBJ whole genome shotgun (WGS) entry which is preliminary data.</text>
</comment>
<feature type="compositionally biased region" description="Polar residues" evidence="1">
    <location>
        <begin position="129"/>
        <end position="142"/>
    </location>
</feature>